<protein>
    <submittedName>
        <fullName evidence="1">Uncharacterized protein</fullName>
    </submittedName>
</protein>
<dbReference type="AlphaFoldDB" id="A0A7D9HQH3"/>
<dbReference type="PANTHER" id="PTHR33395:SF22">
    <property type="entry name" value="REVERSE TRANSCRIPTASE DOMAIN-CONTAINING PROTEIN"/>
    <property type="match status" value="1"/>
</dbReference>
<gene>
    <name evidence="1" type="ORF">PACLA_8A062498</name>
</gene>
<dbReference type="PANTHER" id="PTHR33395">
    <property type="entry name" value="TRANSCRIPTASE, PUTATIVE-RELATED-RELATED"/>
    <property type="match status" value="1"/>
</dbReference>
<keyword evidence="2" id="KW-1185">Reference proteome</keyword>
<dbReference type="Gene3D" id="3.60.10.10">
    <property type="entry name" value="Endonuclease/exonuclease/phosphatase"/>
    <property type="match status" value="1"/>
</dbReference>
<dbReference type="Proteomes" id="UP001152795">
    <property type="component" value="Unassembled WGS sequence"/>
</dbReference>
<dbReference type="InterPro" id="IPR036691">
    <property type="entry name" value="Endo/exonu/phosph_ase_sf"/>
</dbReference>
<comment type="caution">
    <text evidence="1">The sequence shown here is derived from an EMBL/GenBank/DDBJ whole genome shotgun (WGS) entry which is preliminary data.</text>
</comment>
<dbReference type="EMBL" id="CACRXK020001306">
    <property type="protein sequence ID" value="CAB3988318.1"/>
    <property type="molecule type" value="Genomic_DNA"/>
</dbReference>
<name>A0A7D9HQH3_PARCT</name>
<evidence type="ECO:0000313" key="2">
    <source>
        <dbReference type="Proteomes" id="UP001152795"/>
    </source>
</evidence>
<reference evidence="1" key="1">
    <citation type="submission" date="2020-04" db="EMBL/GenBank/DDBJ databases">
        <authorList>
            <person name="Alioto T."/>
            <person name="Alioto T."/>
            <person name="Gomez Garrido J."/>
        </authorList>
    </citation>
    <scope>NUCLEOTIDE SEQUENCE</scope>
    <source>
        <strain evidence="1">A484AB</strain>
    </source>
</reference>
<dbReference type="OrthoDB" id="5987619at2759"/>
<evidence type="ECO:0000313" key="1">
    <source>
        <dbReference type="EMBL" id="CAB3988318.1"/>
    </source>
</evidence>
<accession>A0A7D9HQH3</accession>
<dbReference type="SUPFAM" id="SSF56219">
    <property type="entry name" value="DNase I-like"/>
    <property type="match status" value="1"/>
</dbReference>
<sequence>MWSHAKCLDMSTSAFKYYLQNPKLNWECNWCSLPFNELSEGELVLELETENIISRQESDTELGINTNQGFINPSDNLNTKSIIDERQTDSSEALIVHLNINSIQNKFEELKTLNEKLKAHVIAISETKIDSSYPSNQFAIEGYNIYRKDRKKGGGGLIVYFSMCLPSQKIALPKVFKTFEAIAVETRIGTKDIMFLVIRKIIRDKDIPYMTMAWKKAIRNKRKYAVQFSKNRTQENFELKKYRNIATRERRKAIKHYWRKKSEELNEKPSEFYKTFRPFLNNKSTNSSEISLRNEDGNIITDQLEVADLLANYFTYAAANVGGDHVRNITENECHNHYSVQNIRNNYENINFDFKRVKQEEVKSELDNLNTKKSSGWNSTMSPKLTKLISVGITPSLTKLYNECIEESQWPLDWKKGEWIPVFKKDNKQKKENYRPITTLLTVDKIFEKLICTQVVDKYDDSLYSRMTGYRN</sequence>
<organism evidence="1 2">
    <name type="scientific">Paramuricea clavata</name>
    <name type="common">Red gorgonian</name>
    <name type="synonym">Violescent sea-whip</name>
    <dbReference type="NCBI Taxonomy" id="317549"/>
    <lineage>
        <taxon>Eukaryota</taxon>
        <taxon>Metazoa</taxon>
        <taxon>Cnidaria</taxon>
        <taxon>Anthozoa</taxon>
        <taxon>Octocorallia</taxon>
        <taxon>Malacalcyonacea</taxon>
        <taxon>Plexauridae</taxon>
        <taxon>Paramuricea</taxon>
    </lineage>
</organism>
<proteinExistence type="predicted"/>